<proteinExistence type="predicted"/>
<dbReference type="AlphaFoldDB" id="A0A4Y9XR42"/>
<keyword evidence="2" id="KW-1185">Reference proteome</keyword>
<evidence type="ECO:0000313" key="1">
    <source>
        <dbReference type="EMBL" id="TFY51009.1"/>
    </source>
</evidence>
<reference evidence="1 2" key="1">
    <citation type="submission" date="2019-02" db="EMBL/GenBank/DDBJ databases">
        <title>Genome sequencing of the rare red list fungi Dentipellis fragilis.</title>
        <authorList>
            <person name="Buettner E."/>
            <person name="Kellner H."/>
        </authorList>
    </citation>
    <scope>NUCLEOTIDE SEQUENCE [LARGE SCALE GENOMIC DNA]</scope>
    <source>
        <strain evidence="1 2">DSM 105465</strain>
    </source>
</reference>
<accession>A0A4Y9XR42</accession>
<name>A0A4Y9XR42_9AGAM</name>
<gene>
    <name evidence="1" type="ORF">EVG20_g11213</name>
</gene>
<dbReference type="STRING" id="205917.A0A4Y9XR42"/>
<dbReference type="EMBL" id="SEOQ01001637">
    <property type="protein sequence ID" value="TFY51009.1"/>
    <property type="molecule type" value="Genomic_DNA"/>
</dbReference>
<organism evidence="1 2">
    <name type="scientific">Dentipellis fragilis</name>
    <dbReference type="NCBI Taxonomy" id="205917"/>
    <lineage>
        <taxon>Eukaryota</taxon>
        <taxon>Fungi</taxon>
        <taxon>Dikarya</taxon>
        <taxon>Basidiomycota</taxon>
        <taxon>Agaricomycotina</taxon>
        <taxon>Agaricomycetes</taxon>
        <taxon>Russulales</taxon>
        <taxon>Hericiaceae</taxon>
        <taxon>Dentipellis</taxon>
    </lineage>
</organism>
<dbReference type="Gene3D" id="3.60.130.30">
    <property type="match status" value="1"/>
</dbReference>
<sequence length="423" mass="48017">MCRINLDVFNIFGKDFLNSIGITNNVLFSDLNAVDEVWKKAKTNVFTYPERGDDNLWQSLEEMPTYVAVEAKTLDTKFRPNAKANMDLAFPVRVRENEDRSLENFRCTERVRQQASGALKPKTLQQLRSRLRSMYDIHGVHKREDKFIYINRDFAKKQPLKLLDVNGENMCFFDATLPDPERRSLNASLVAIMDAHNISLTKSFDSKKEGIQHCVTALHFSTYNRMHMDGSEAPSGAYPFATAHYEAHGDEFHLNYSQLSPYMARELKENTPLYNSFLESCTDIFNWVSETVLLNCPDEVESLELVLEELPVSGSSPFHPWASLVVNFKVITRAHRDYHDNNLCGVLALGNFVGGELVLYEQGLVIPLQSGDLVIFPSHRTTHFNLHAVGSRASFVFTTDQELDSWALNNNGFDGSIIMNGAN</sequence>
<dbReference type="OrthoDB" id="2535938at2759"/>
<protein>
    <submittedName>
        <fullName evidence="1">Uncharacterized protein</fullName>
    </submittedName>
</protein>
<evidence type="ECO:0000313" key="2">
    <source>
        <dbReference type="Proteomes" id="UP000298327"/>
    </source>
</evidence>
<comment type="caution">
    <text evidence="1">The sequence shown here is derived from an EMBL/GenBank/DDBJ whole genome shotgun (WGS) entry which is preliminary data.</text>
</comment>
<dbReference type="Proteomes" id="UP000298327">
    <property type="component" value="Unassembled WGS sequence"/>
</dbReference>